<proteinExistence type="predicted"/>
<keyword evidence="3" id="KW-1185">Reference proteome</keyword>
<sequence>MVAVINTGYSIRSTFLYNENKLDAFIIGEKGEKIPAATLLDAANYPMELKAMGQGHRLKVLLRMAERNPEVERNSVHISLNFAPDEHLFRQHSSPEEQAVADEKIRAIAAEYMEAIGFGQQPYLLYRHHDATHPHLHIVTVKVGANGRRIDTQNIGKTLSETARKAIEARYGLVRAEDHKRSVFQLKPVDAAKVIYGKTETRRAIYNVLQSILYRYKYTSIAELNAVLNLYNVQADTGSADSRILAHQGLQYRILDAAGQPVGIPIKASLFHFKPTLKNIRKRFNPNREERIPHAERLKYLIALSIKKTPGAYFRDFKKLLKRSGVDLTARINESGRLYGITYVDHKTRCVFNGSDLGKEYSANAIAERFPLIAQGKTIGHPALYPAPPQINTQQEPAERDLWEILSSSEYVSSYTPVELRGKKRKKKKRNHHLPNY</sequence>
<evidence type="ECO:0000313" key="2">
    <source>
        <dbReference type="EMBL" id="RPD39308.1"/>
    </source>
</evidence>
<evidence type="ECO:0000313" key="3">
    <source>
        <dbReference type="Proteomes" id="UP000279089"/>
    </source>
</evidence>
<dbReference type="AlphaFoldDB" id="A0A3N4M7P1"/>
<dbReference type="RefSeq" id="WP_120517949.1">
    <property type="nucleotide sequence ID" value="NZ_QXZY01000011.1"/>
</dbReference>
<dbReference type="Proteomes" id="UP000279089">
    <property type="component" value="Unassembled WGS sequence"/>
</dbReference>
<evidence type="ECO:0000259" key="1">
    <source>
        <dbReference type="Pfam" id="PF03432"/>
    </source>
</evidence>
<dbReference type="OrthoDB" id="915634at2"/>
<dbReference type="Pfam" id="PF03432">
    <property type="entry name" value="Relaxase"/>
    <property type="match status" value="1"/>
</dbReference>
<protein>
    <submittedName>
        <fullName evidence="2">Relaxase</fullName>
    </submittedName>
</protein>
<feature type="domain" description="MobA/VirD2-like nuclease" evidence="1">
    <location>
        <begin position="63"/>
        <end position="173"/>
    </location>
</feature>
<reference evidence="3" key="1">
    <citation type="submission" date="2018-11" db="EMBL/GenBank/DDBJ databases">
        <title>Chitinophaga lutea sp.nov., isolate from arsenic contaminated soil.</title>
        <authorList>
            <person name="Zong Y."/>
        </authorList>
    </citation>
    <scope>NUCLEOTIDE SEQUENCE [LARGE SCALE GENOMIC DNA]</scope>
    <source>
        <strain evidence="3">YLT18</strain>
    </source>
</reference>
<organism evidence="2 3">
    <name type="scientific">Chitinophaga barathri</name>
    <dbReference type="NCBI Taxonomy" id="1647451"/>
    <lineage>
        <taxon>Bacteria</taxon>
        <taxon>Pseudomonadati</taxon>
        <taxon>Bacteroidota</taxon>
        <taxon>Chitinophagia</taxon>
        <taxon>Chitinophagales</taxon>
        <taxon>Chitinophagaceae</taxon>
        <taxon>Chitinophaga</taxon>
    </lineage>
</organism>
<comment type="caution">
    <text evidence="2">The sequence shown here is derived from an EMBL/GenBank/DDBJ whole genome shotgun (WGS) entry which is preliminary data.</text>
</comment>
<gene>
    <name evidence="2" type="ORF">EG028_19470</name>
</gene>
<name>A0A3N4M7P1_9BACT</name>
<dbReference type="InterPro" id="IPR005094">
    <property type="entry name" value="Endonuclease_MobA/VirD2"/>
</dbReference>
<accession>A0A3N4M7P1</accession>
<dbReference type="EMBL" id="RMBX01000011">
    <property type="protein sequence ID" value="RPD39308.1"/>
    <property type="molecule type" value="Genomic_DNA"/>
</dbReference>